<dbReference type="Pfam" id="PF02834">
    <property type="entry name" value="LigT_PEase"/>
    <property type="match status" value="2"/>
</dbReference>
<accession>A0A4V3P095</accession>
<gene>
    <name evidence="4" type="primary">thpR</name>
    <name evidence="4" type="ORF">E4633_04465</name>
</gene>
<feature type="short sequence motif" description="HXTX 2" evidence="2">
    <location>
        <begin position="121"/>
        <end position="124"/>
    </location>
</feature>
<comment type="caution">
    <text evidence="4">The sequence shown here is derived from an EMBL/GenBank/DDBJ whole genome shotgun (WGS) entry which is preliminary data.</text>
</comment>
<dbReference type="GO" id="GO:0004113">
    <property type="term" value="F:2',3'-cyclic-nucleotide 3'-phosphodiesterase activity"/>
    <property type="evidence" value="ECO:0007669"/>
    <property type="project" value="InterPro"/>
</dbReference>
<proteinExistence type="inferred from homology"/>
<feature type="domain" description="Phosphoesterase HXTX" evidence="3">
    <location>
        <begin position="92"/>
        <end position="166"/>
    </location>
</feature>
<comment type="similarity">
    <text evidence="2">Belongs to the 2H phosphoesterase superfamily. ThpR family.</text>
</comment>
<dbReference type="Gene3D" id="3.90.1140.10">
    <property type="entry name" value="Cyclic phosphodiesterase"/>
    <property type="match status" value="1"/>
</dbReference>
<evidence type="ECO:0000313" key="4">
    <source>
        <dbReference type="EMBL" id="TGU74722.1"/>
    </source>
</evidence>
<organism evidence="4 5">
    <name type="scientific">Geomonas terrae</name>
    <dbReference type="NCBI Taxonomy" id="2562681"/>
    <lineage>
        <taxon>Bacteria</taxon>
        <taxon>Pseudomonadati</taxon>
        <taxon>Thermodesulfobacteriota</taxon>
        <taxon>Desulfuromonadia</taxon>
        <taxon>Geobacterales</taxon>
        <taxon>Geobacteraceae</taxon>
        <taxon>Geomonas</taxon>
    </lineage>
</organism>
<dbReference type="InterPro" id="IPR014051">
    <property type="entry name" value="Phosphoesterase_HXTX"/>
</dbReference>
<evidence type="ECO:0000256" key="1">
    <source>
        <dbReference type="ARBA" id="ARBA00022801"/>
    </source>
</evidence>
<comment type="function">
    <text evidence="2">Hydrolyzes RNA 2',3'-cyclic phosphodiester to an RNA 2'-phosphomonoester.</text>
</comment>
<dbReference type="Proteomes" id="UP000306416">
    <property type="component" value="Unassembled WGS sequence"/>
</dbReference>
<keyword evidence="5" id="KW-1185">Reference proteome</keyword>
<feature type="active site" description="Proton donor" evidence="2">
    <location>
        <position position="37"/>
    </location>
</feature>
<dbReference type="NCBIfam" id="TIGR02258">
    <property type="entry name" value="2_5_ligase"/>
    <property type="match status" value="1"/>
</dbReference>
<dbReference type="EMBL" id="SRSC01000001">
    <property type="protein sequence ID" value="TGU74722.1"/>
    <property type="molecule type" value="Genomic_DNA"/>
</dbReference>
<dbReference type="SUPFAM" id="SSF55144">
    <property type="entry name" value="LigT-like"/>
    <property type="match status" value="1"/>
</dbReference>
<keyword evidence="1 2" id="KW-0378">Hydrolase</keyword>
<dbReference type="InterPro" id="IPR009097">
    <property type="entry name" value="Cyclic_Pdiesterase"/>
</dbReference>
<evidence type="ECO:0000259" key="3">
    <source>
        <dbReference type="Pfam" id="PF02834"/>
    </source>
</evidence>
<dbReference type="EC" id="3.1.4.58" evidence="2"/>
<dbReference type="PANTHER" id="PTHR35561">
    <property type="entry name" value="RNA 2',3'-CYCLIC PHOSPHODIESTERASE"/>
    <property type="match status" value="1"/>
</dbReference>
<dbReference type="PANTHER" id="PTHR35561:SF1">
    <property type="entry name" value="RNA 2',3'-CYCLIC PHOSPHODIESTERASE"/>
    <property type="match status" value="1"/>
</dbReference>
<feature type="domain" description="Phosphoesterase HXTX" evidence="3">
    <location>
        <begin position="8"/>
        <end position="86"/>
    </location>
</feature>
<name>A0A4V3P095_9BACT</name>
<reference evidence="4 5" key="1">
    <citation type="submission" date="2019-04" db="EMBL/GenBank/DDBJ databases">
        <title>Geobacter oryzae sp. nov., ferric-reducing bacteria isolated from paddy soil.</title>
        <authorList>
            <person name="Xu Z."/>
            <person name="Masuda Y."/>
            <person name="Itoh H."/>
            <person name="Senoo K."/>
        </authorList>
    </citation>
    <scope>NUCLEOTIDE SEQUENCE [LARGE SCALE GENOMIC DNA]</scope>
    <source>
        <strain evidence="4 5">Red111</strain>
    </source>
</reference>
<sequence>MARLFIAIELPDEIKETLSSFCCDLPGVRWVPTDQIHLTLRFLGDVQPQETARLNEALAAIAFAPFPLTVQGVGHFPPHGQPRVLWIGLEESHPLLELQQRIEKAVTGVGIVPEERRFSPHITIARIKENASAAVKLFEAKHRPLSFPPFTVNDFVLFSSVLTPNGATHRREATFRSQS</sequence>
<dbReference type="InterPro" id="IPR004175">
    <property type="entry name" value="RNA_CPDase"/>
</dbReference>
<dbReference type="RefSeq" id="WP_135869047.1">
    <property type="nucleotide sequence ID" value="NZ_SRSC01000001.1"/>
</dbReference>
<evidence type="ECO:0000256" key="2">
    <source>
        <dbReference type="HAMAP-Rule" id="MF_01940"/>
    </source>
</evidence>
<feature type="short sequence motif" description="HXTX 1" evidence="2">
    <location>
        <begin position="37"/>
        <end position="40"/>
    </location>
</feature>
<protein>
    <recommendedName>
        <fullName evidence="2">RNA 2',3'-cyclic phosphodiesterase</fullName>
        <shortName evidence="2">RNA 2',3'-CPDase</shortName>
        <ecNumber evidence="2">3.1.4.58</ecNumber>
    </recommendedName>
</protein>
<dbReference type="GO" id="GO:0008664">
    <property type="term" value="F:RNA 2',3'-cyclic 3'-phosphodiesterase activity"/>
    <property type="evidence" value="ECO:0007669"/>
    <property type="project" value="UniProtKB-EC"/>
</dbReference>
<feature type="active site" description="Proton acceptor" evidence="2">
    <location>
        <position position="121"/>
    </location>
</feature>
<dbReference type="HAMAP" id="MF_01940">
    <property type="entry name" value="RNA_CPDase"/>
    <property type="match status" value="1"/>
</dbReference>
<comment type="catalytic activity">
    <reaction evidence="2">
        <text>a 3'-end 2',3'-cyclophospho-ribonucleotide-RNA + H2O = a 3'-end 2'-phospho-ribonucleotide-RNA + H(+)</text>
        <dbReference type="Rhea" id="RHEA:11828"/>
        <dbReference type="Rhea" id="RHEA-COMP:10464"/>
        <dbReference type="Rhea" id="RHEA-COMP:17353"/>
        <dbReference type="ChEBI" id="CHEBI:15377"/>
        <dbReference type="ChEBI" id="CHEBI:15378"/>
        <dbReference type="ChEBI" id="CHEBI:83064"/>
        <dbReference type="ChEBI" id="CHEBI:173113"/>
        <dbReference type="EC" id="3.1.4.58"/>
    </reaction>
</comment>
<evidence type="ECO:0000313" key="5">
    <source>
        <dbReference type="Proteomes" id="UP000306416"/>
    </source>
</evidence>
<dbReference type="AlphaFoldDB" id="A0A4V3P095"/>